<keyword evidence="6" id="KW-0408">Iron</keyword>
<name>A0A1E4T4T4_9ASCO</name>
<dbReference type="InterPro" id="IPR042098">
    <property type="entry name" value="TauD-like_sf"/>
</dbReference>
<evidence type="ECO:0000256" key="4">
    <source>
        <dbReference type="ARBA" id="ARBA00022964"/>
    </source>
</evidence>
<dbReference type="EMBL" id="KV453849">
    <property type="protein sequence ID" value="ODV86731.1"/>
    <property type="molecule type" value="Genomic_DNA"/>
</dbReference>
<dbReference type="GO" id="GO:0044273">
    <property type="term" value="P:sulfur compound catabolic process"/>
    <property type="evidence" value="ECO:0007669"/>
    <property type="project" value="TreeGrafter"/>
</dbReference>
<evidence type="ECO:0000313" key="8">
    <source>
        <dbReference type="EMBL" id="ODV86731.1"/>
    </source>
</evidence>
<dbReference type="PANTHER" id="PTHR30468">
    <property type="entry name" value="ALPHA-KETOGLUTARATE-DEPENDENT SULFONATE DIOXYGENASE"/>
    <property type="match status" value="1"/>
</dbReference>
<keyword evidence="5" id="KW-0560">Oxidoreductase</keyword>
<dbReference type="SUPFAM" id="SSF51197">
    <property type="entry name" value="Clavaminate synthase-like"/>
    <property type="match status" value="1"/>
</dbReference>
<keyword evidence="9" id="KW-1185">Reference proteome</keyword>
<dbReference type="PANTHER" id="PTHR30468:SF1">
    <property type="entry name" value="ALPHA-KETOGLUTARATE-DEPENDENT SULFONATE DIOXYGENASE"/>
    <property type="match status" value="1"/>
</dbReference>
<dbReference type="Gene3D" id="3.60.130.10">
    <property type="entry name" value="Clavaminate synthase-like"/>
    <property type="match status" value="1"/>
</dbReference>
<evidence type="ECO:0000256" key="6">
    <source>
        <dbReference type="ARBA" id="ARBA00023004"/>
    </source>
</evidence>
<evidence type="ECO:0000256" key="5">
    <source>
        <dbReference type="ARBA" id="ARBA00023002"/>
    </source>
</evidence>
<dbReference type="FunFam" id="3.60.130.10:FF:000003">
    <property type="entry name" value="Alpha-ketoglutarate-dependent taurine dioxygenase"/>
    <property type="match status" value="1"/>
</dbReference>
<evidence type="ECO:0000259" key="7">
    <source>
        <dbReference type="Pfam" id="PF02668"/>
    </source>
</evidence>
<dbReference type="InterPro" id="IPR003819">
    <property type="entry name" value="TauD/TfdA-like"/>
</dbReference>
<proteinExistence type="inferred from homology"/>
<dbReference type="Proteomes" id="UP000094801">
    <property type="component" value="Unassembled WGS sequence"/>
</dbReference>
<dbReference type="AlphaFoldDB" id="A0A1E4T4T4"/>
<dbReference type="GO" id="GO:0005737">
    <property type="term" value="C:cytoplasm"/>
    <property type="evidence" value="ECO:0007669"/>
    <property type="project" value="TreeGrafter"/>
</dbReference>
<comment type="cofactor">
    <cofactor evidence="1">
        <name>Fe(2+)</name>
        <dbReference type="ChEBI" id="CHEBI:29033"/>
    </cofactor>
</comment>
<gene>
    <name evidence="8" type="ORF">CANARDRAFT_6304</name>
</gene>
<evidence type="ECO:0000256" key="3">
    <source>
        <dbReference type="ARBA" id="ARBA00022723"/>
    </source>
</evidence>
<dbReference type="STRING" id="983967.A0A1E4T4T4"/>
<dbReference type="Pfam" id="PF02668">
    <property type="entry name" value="TauD"/>
    <property type="match status" value="1"/>
</dbReference>
<organism evidence="8 9">
    <name type="scientific">[Candida] arabinofermentans NRRL YB-2248</name>
    <dbReference type="NCBI Taxonomy" id="983967"/>
    <lineage>
        <taxon>Eukaryota</taxon>
        <taxon>Fungi</taxon>
        <taxon>Dikarya</taxon>
        <taxon>Ascomycota</taxon>
        <taxon>Saccharomycotina</taxon>
        <taxon>Pichiomycetes</taxon>
        <taxon>Pichiales</taxon>
        <taxon>Pichiaceae</taxon>
        <taxon>Ogataea</taxon>
        <taxon>Ogataea/Candida clade</taxon>
    </lineage>
</organism>
<comment type="similarity">
    <text evidence="2">Belongs to the TfdA dioxygenase family.</text>
</comment>
<dbReference type="InterPro" id="IPR051323">
    <property type="entry name" value="AtsK-like"/>
</dbReference>
<keyword evidence="3" id="KW-0479">Metal-binding</keyword>
<evidence type="ECO:0000256" key="1">
    <source>
        <dbReference type="ARBA" id="ARBA00001954"/>
    </source>
</evidence>
<dbReference type="GO" id="GO:0000907">
    <property type="term" value="F:sulfonate dioxygenase activity"/>
    <property type="evidence" value="ECO:0007669"/>
    <property type="project" value="TreeGrafter"/>
</dbReference>
<reference evidence="9" key="1">
    <citation type="submission" date="2016-04" db="EMBL/GenBank/DDBJ databases">
        <title>Comparative genomics of biotechnologically important yeasts.</title>
        <authorList>
            <consortium name="DOE Joint Genome Institute"/>
            <person name="Riley R."/>
            <person name="Haridas S."/>
            <person name="Wolfe K.H."/>
            <person name="Lopes M.R."/>
            <person name="Hittinger C.T."/>
            <person name="Goker M."/>
            <person name="Salamov A."/>
            <person name="Wisecaver J."/>
            <person name="Long T.M."/>
            <person name="Aerts A.L."/>
            <person name="Barry K."/>
            <person name="Choi C."/>
            <person name="Clum A."/>
            <person name="Coughlan A.Y."/>
            <person name="Deshpande S."/>
            <person name="Douglass A.P."/>
            <person name="Hanson S.J."/>
            <person name="Klenk H.-P."/>
            <person name="Labutti K."/>
            <person name="Lapidus A."/>
            <person name="Lindquist E."/>
            <person name="Lipzen A."/>
            <person name="Meier-Kolthoff J.P."/>
            <person name="Ohm R.A."/>
            <person name="Otillar R.P."/>
            <person name="Pangilinan J."/>
            <person name="Peng Y."/>
            <person name="Rokas A."/>
            <person name="Rosa C.A."/>
            <person name="Scheuner C."/>
            <person name="Sibirny A.A."/>
            <person name="Slot J.C."/>
            <person name="Stielow J.B."/>
            <person name="Sun H."/>
            <person name="Kurtzman C.P."/>
            <person name="Blackwell M."/>
            <person name="Grigoriev I.V."/>
            <person name="Jeffries T.W."/>
        </authorList>
    </citation>
    <scope>NUCLEOTIDE SEQUENCE [LARGE SCALE GENOMIC DNA]</scope>
    <source>
        <strain evidence="9">NRRL YB-2248</strain>
    </source>
</reference>
<dbReference type="OrthoDB" id="10257314at2759"/>
<evidence type="ECO:0000313" key="9">
    <source>
        <dbReference type="Proteomes" id="UP000094801"/>
    </source>
</evidence>
<sequence length="402" mass="46454">MPIVADSRNVDIHFRKGEDTFRDGVYSISDSNYKKLRYPRWAPTWDPNHEQAFENIPTFKHLDRGYFGDPAFSRLFRDASVNTRPISPKLGTEVTGLQLSALDPEQKDDLALLVEQRGVVIFRGQDLKTKSFETIKEWGRYFGPLHVHPTSGAPKDHPEFHITFRRGNKDEQKKVFARTLNNLTFHSDVTYENQPPGITLFGMLQTSTGGDTQFIDTVEAYERLSPTFQKMLDGLMVVNSSKQQAENSKNSGGIERKTAIESIHPLVRYHPVLKKKALYLNRNFSRRVLGMKDQESDNLLNFLLNHLESCLDAHIRANWDDDTIVVWDNRRLLHSATLDWDSDSLRHAFRLTTLAERPIGSEEEFNNWSVEKELENIAKTDEILELEPLEYYEQYIAPNEKK</sequence>
<feature type="domain" description="TauD/TfdA-like" evidence="7">
    <location>
        <begin position="83"/>
        <end position="352"/>
    </location>
</feature>
<keyword evidence="4" id="KW-0223">Dioxygenase</keyword>
<evidence type="ECO:0000256" key="2">
    <source>
        <dbReference type="ARBA" id="ARBA00005896"/>
    </source>
</evidence>
<dbReference type="GO" id="GO:0046872">
    <property type="term" value="F:metal ion binding"/>
    <property type="evidence" value="ECO:0007669"/>
    <property type="project" value="UniProtKB-KW"/>
</dbReference>
<accession>A0A1E4T4T4</accession>
<protein>
    <recommendedName>
        <fullName evidence="7">TauD/TfdA-like domain-containing protein</fullName>
    </recommendedName>
</protein>